<dbReference type="EMBL" id="CP155573">
    <property type="protein sequence ID" value="XFO67584.1"/>
    <property type="molecule type" value="Genomic_DNA"/>
</dbReference>
<protein>
    <submittedName>
        <fullName evidence="2">NAD(P)H nitroreductase PigM</fullName>
        <ecNumber evidence="2">1.-.-.-</ecNumber>
    </submittedName>
</protein>
<evidence type="ECO:0000256" key="1">
    <source>
        <dbReference type="SAM" id="Phobius"/>
    </source>
</evidence>
<keyword evidence="1" id="KW-0812">Transmembrane</keyword>
<dbReference type="GO" id="GO:0016491">
    <property type="term" value="F:oxidoreductase activity"/>
    <property type="evidence" value="ECO:0007669"/>
    <property type="project" value="UniProtKB-KW"/>
</dbReference>
<gene>
    <name evidence="2" type="primary">pigM</name>
    <name evidence="2" type="ORF">SPSIL_038030</name>
</gene>
<proteinExistence type="predicted"/>
<keyword evidence="3" id="KW-1185">Reference proteome</keyword>
<dbReference type="InterPro" id="IPR000415">
    <property type="entry name" value="Nitroreductase-like"/>
</dbReference>
<name>A0ABZ3IPE7_9FIRM</name>
<dbReference type="EC" id="1.-.-.-" evidence="2"/>
<evidence type="ECO:0000313" key="2">
    <source>
        <dbReference type="EMBL" id="XFO67584.1"/>
    </source>
</evidence>
<reference evidence="2" key="1">
    <citation type="submission" date="2024-05" db="EMBL/GenBank/DDBJ databases">
        <title>Isolation and characterization of Sporomusa carbonis sp. nov., a carboxydotrophic hydrogenogen in the genus of Sporomusa isolated from a charcoal burning pile.</title>
        <authorList>
            <person name="Boeer T."/>
            <person name="Rosenbaum F."/>
            <person name="Eysell L."/>
            <person name="Mueller V."/>
            <person name="Daniel R."/>
            <person name="Poehlein A."/>
        </authorList>
    </citation>
    <scope>NUCLEOTIDE SEQUENCE [LARGE SCALE GENOMIC DNA]</scope>
    <source>
        <strain evidence="2">DSM 10669</strain>
    </source>
</reference>
<dbReference type="SUPFAM" id="SSF55469">
    <property type="entry name" value="FMN-dependent nitroreductase-like"/>
    <property type="match status" value="2"/>
</dbReference>
<dbReference type="Proteomes" id="UP000216752">
    <property type="component" value="Chromosome"/>
</dbReference>
<keyword evidence="1" id="KW-1133">Transmembrane helix</keyword>
<accession>A0ABZ3IPE7</accession>
<dbReference type="Gene3D" id="3.40.109.10">
    <property type="entry name" value="NADH Oxidase"/>
    <property type="match status" value="1"/>
</dbReference>
<evidence type="ECO:0000313" key="3">
    <source>
        <dbReference type="Proteomes" id="UP000216752"/>
    </source>
</evidence>
<sequence>MNRREFIRTICAGGIALGVGSVSYSWLQMEDEATMRIGYPLEKISGLSEDEFNIIYLASLAPSGHNTQPWMITIKGPKRWVVGSDRKRWLPAVDPDNREMMLSIGAFIENLSVAAGILGYEAEIDILGKDNFSAEIAEVRLIKGKQISISEKVIKERRTVRKHLLKTPIREEDINHLVGNNKNAVFYYPLNSNEGSYVRQANLLANKAQVYREDTQTELAQWIRWSKREASEYCNGLTPESMEMEGIVRWYAQHFFSKDDVLGKTFKNETIKLVEEQVQNCAGWLVVKSDSSTVTDLINAGRVLQSAWLRAHEKLIAFHPMTQILEEEPWRMEMTKELGHSGNIQFVIRIGYIKKYMQPVSLRMPVSKIIVM</sequence>
<keyword evidence="2" id="KW-0560">Oxidoreductase</keyword>
<dbReference type="NCBIfam" id="NF047509">
    <property type="entry name" value="Rv3131_FMN_oxido"/>
    <property type="match status" value="1"/>
</dbReference>
<organism evidence="2 3">
    <name type="scientific">Sporomusa silvacetica DSM 10669</name>
    <dbReference type="NCBI Taxonomy" id="1123289"/>
    <lineage>
        <taxon>Bacteria</taxon>
        <taxon>Bacillati</taxon>
        <taxon>Bacillota</taxon>
        <taxon>Negativicutes</taxon>
        <taxon>Selenomonadales</taxon>
        <taxon>Sporomusaceae</taxon>
        <taxon>Sporomusa</taxon>
    </lineage>
</organism>
<feature type="transmembrane region" description="Helical" evidence="1">
    <location>
        <begin position="6"/>
        <end position="27"/>
    </location>
</feature>
<keyword evidence="1" id="KW-0472">Membrane</keyword>